<organism evidence="2 3">
    <name type="scientific">Segatella hominis</name>
    <dbReference type="NCBI Taxonomy" id="2518605"/>
    <lineage>
        <taxon>Bacteria</taxon>
        <taxon>Pseudomonadati</taxon>
        <taxon>Bacteroidota</taxon>
        <taxon>Bacteroidia</taxon>
        <taxon>Bacteroidales</taxon>
        <taxon>Prevotellaceae</taxon>
        <taxon>Segatella</taxon>
    </lineage>
</organism>
<accession>A0A4Y8VC25</accession>
<evidence type="ECO:0000313" key="2">
    <source>
        <dbReference type="EMBL" id="TFH77289.1"/>
    </source>
</evidence>
<dbReference type="RefSeq" id="WP_022111685.1">
    <property type="nucleotide sequence ID" value="NZ_DAWEHA010000010.1"/>
</dbReference>
<dbReference type="AlphaFoldDB" id="A0A4Y8VC25"/>
<dbReference type="OrthoDB" id="1082350at2"/>
<reference evidence="2 3" key="1">
    <citation type="submission" date="2019-02" db="EMBL/GenBank/DDBJ databases">
        <title>Draft Genome Sequence of the Prevotella sp. BCRC 81118, Isolated from Human Feces.</title>
        <authorList>
            <person name="Huang C.-H."/>
        </authorList>
    </citation>
    <scope>NUCLEOTIDE SEQUENCE [LARGE SCALE GENOMIC DNA]</scope>
    <source>
        <strain evidence="2 3">BCRC 81118</strain>
    </source>
</reference>
<dbReference type="Proteomes" id="UP000297872">
    <property type="component" value="Unassembled WGS sequence"/>
</dbReference>
<proteinExistence type="predicted"/>
<keyword evidence="1" id="KW-0175">Coiled coil</keyword>
<dbReference type="GeneID" id="302996159"/>
<dbReference type="EMBL" id="SGVY01000040">
    <property type="protein sequence ID" value="TFH77289.1"/>
    <property type="molecule type" value="Genomic_DNA"/>
</dbReference>
<name>A0A4Y8VC25_9BACT</name>
<keyword evidence="3" id="KW-1185">Reference proteome</keyword>
<evidence type="ECO:0000256" key="1">
    <source>
        <dbReference type="SAM" id="Coils"/>
    </source>
</evidence>
<sequence>MEEQNHIDKALAFMESLEKLGNQLKAAEEHQKHLLARMLELKKENLLDSEEYGQLAQQSKSLQDIIDKWRPIYLERMEMVKGVQKRKRTKK</sequence>
<gene>
    <name evidence="2" type="ORF">EXN75_12810</name>
</gene>
<comment type="caution">
    <text evidence="2">The sequence shown here is derived from an EMBL/GenBank/DDBJ whole genome shotgun (WGS) entry which is preliminary data.</text>
</comment>
<evidence type="ECO:0000313" key="3">
    <source>
        <dbReference type="Proteomes" id="UP000297872"/>
    </source>
</evidence>
<feature type="coiled-coil region" evidence="1">
    <location>
        <begin position="17"/>
        <end position="44"/>
    </location>
</feature>
<protein>
    <submittedName>
        <fullName evidence="2">Uncharacterized protein</fullName>
    </submittedName>
</protein>